<feature type="domain" description="PIN" evidence="1">
    <location>
        <begin position="2"/>
        <end position="106"/>
    </location>
</feature>
<gene>
    <name evidence="2" type="ORF">MSIBF_A3140001</name>
    <name evidence="3" type="ORF">MSIBF_A680003</name>
</gene>
<evidence type="ECO:0000313" key="2">
    <source>
        <dbReference type="EMBL" id="CEG13044.1"/>
    </source>
</evidence>
<dbReference type="SUPFAM" id="SSF88723">
    <property type="entry name" value="PIN domain-like"/>
    <property type="match status" value="1"/>
</dbReference>
<dbReference type="InterPro" id="IPR029060">
    <property type="entry name" value="PIN-like_dom_sf"/>
</dbReference>
<organism evidence="3">
    <name type="scientific">groundwater metagenome</name>
    <dbReference type="NCBI Taxonomy" id="717931"/>
    <lineage>
        <taxon>unclassified sequences</taxon>
        <taxon>metagenomes</taxon>
        <taxon>ecological metagenomes</taxon>
    </lineage>
</organism>
<dbReference type="Gene3D" id="3.40.50.1010">
    <property type="entry name" value="5'-nuclease"/>
    <property type="match status" value="1"/>
</dbReference>
<reference evidence="3" key="1">
    <citation type="submission" date="2014-09" db="EMBL/GenBank/DDBJ databases">
        <authorList>
            <person name="Probst J Alexander"/>
        </authorList>
    </citation>
    <scope>NUCLEOTIDE SEQUENCE</scope>
</reference>
<dbReference type="EMBL" id="CCXY01000433">
    <property type="protein sequence ID" value="CEG13910.1"/>
    <property type="molecule type" value="Genomic_DNA"/>
</dbReference>
<accession>A0A098EFS9</accession>
<dbReference type="SMART" id="SM00670">
    <property type="entry name" value="PINc"/>
    <property type="match status" value="1"/>
</dbReference>
<dbReference type="EC" id="3.1.-.-" evidence="3"/>
<dbReference type="Pfam" id="PF18477">
    <property type="entry name" value="PIN_9"/>
    <property type="match status" value="1"/>
</dbReference>
<evidence type="ECO:0000259" key="1">
    <source>
        <dbReference type="SMART" id="SM00670"/>
    </source>
</evidence>
<dbReference type="GO" id="GO:0016787">
    <property type="term" value="F:hydrolase activity"/>
    <property type="evidence" value="ECO:0007669"/>
    <property type="project" value="UniProtKB-KW"/>
</dbReference>
<proteinExistence type="predicted"/>
<keyword evidence="3" id="KW-0378">Hydrolase</keyword>
<dbReference type="AlphaFoldDB" id="A0A098EFS9"/>
<sequence length="127" mass="14809">MKKVIIDTNFLLIPEKFHLDIFYEISLLVPGCEFIVMDGTFRELEGIKKDRNAANISLKILEKFKDKYTVYESNKDKNYKTVDEEILDVAKDNSFIVCTDDKDLKRKLKEIDVGTITLKHKSRIDFG</sequence>
<dbReference type="CDD" id="cd09879">
    <property type="entry name" value="PIN_VapC_AF0591-like"/>
    <property type="match status" value="1"/>
</dbReference>
<dbReference type="EMBL" id="CCXY01000240">
    <property type="protein sequence ID" value="CEG13044.1"/>
    <property type="molecule type" value="Genomic_DNA"/>
</dbReference>
<evidence type="ECO:0000313" key="3">
    <source>
        <dbReference type="EMBL" id="CEG13910.1"/>
    </source>
</evidence>
<dbReference type="InterPro" id="IPR002716">
    <property type="entry name" value="PIN_dom"/>
</dbReference>
<name>A0A098EFS9_9ZZZZ</name>
<protein>
    <submittedName>
        <fullName evidence="3">Putative ribonuclease VapC4</fullName>
        <ecNumber evidence="3">3.1.-.-</ecNumber>
    </submittedName>
</protein>
<dbReference type="InterPro" id="IPR041120">
    <property type="entry name" value="PIN_9"/>
</dbReference>